<keyword evidence="3" id="KW-1185">Reference proteome</keyword>
<proteinExistence type="predicted"/>
<keyword evidence="1" id="KW-0472">Membrane</keyword>
<dbReference type="AlphaFoldDB" id="A0A6H9Y6B6"/>
<keyword evidence="1" id="KW-0812">Transmembrane</keyword>
<evidence type="ECO:0000313" key="3">
    <source>
        <dbReference type="Proteomes" id="UP000468735"/>
    </source>
</evidence>
<organism evidence="2 3">
    <name type="scientific">Actinomadura rudentiformis</name>
    <dbReference type="NCBI Taxonomy" id="359158"/>
    <lineage>
        <taxon>Bacteria</taxon>
        <taxon>Bacillati</taxon>
        <taxon>Actinomycetota</taxon>
        <taxon>Actinomycetes</taxon>
        <taxon>Streptosporangiales</taxon>
        <taxon>Thermomonosporaceae</taxon>
        <taxon>Actinomadura</taxon>
    </lineage>
</organism>
<evidence type="ECO:0000313" key="2">
    <source>
        <dbReference type="EMBL" id="KAB2339772.1"/>
    </source>
</evidence>
<evidence type="ECO:0000256" key="1">
    <source>
        <dbReference type="SAM" id="Phobius"/>
    </source>
</evidence>
<dbReference type="RefSeq" id="WP_151570409.1">
    <property type="nucleotide sequence ID" value="NZ_WBMT01000033.1"/>
</dbReference>
<keyword evidence="1" id="KW-1133">Transmembrane helix</keyword>
<sequence length="64" mass="6663">MQKHVNDPLALWVGAVVVLVVVALAAFVIFWLGPNEPEVIAGVLVALGALLGAVPPIIKALRGR</sequence>
<reference evidence="2 3" key="1">
    <citation type="submission" date="2019-09" db="EMBL/GenBank/DDBJ databases">
        <title>Actinomadura physcomitrii sp. nov., a novel actinomycete isolated from moss [Physcomitrium sphaericum (Ludw) Fuernr].</title>
        <authorList>
            <person name="Zhuang X."/>
            <person name="Liu C."/>
        </authorList>
    </citation>
    <scope>NUCLEOTIDE SEQUENCE [LARGE SCALE GENOMIC DNA]</scope>
    <source>
        <strain evidence="2 3">HMC1</strain>
    </source>
</reference>
<accession>A0A6H9Y6B6</accession>
<protein>
    <recommendedName>
        <fullName evidence="4">DUF4175 domain-containing protein</fullName>
    </recommendedName>
</protein>
<dbReference type="EMBL" id="WBMT01000033">
    <property type="protein sequence ID" value="KAB2339772.1"/>
    <property type="molecule type" value="Genomic_DNA"/>
</dbReference>
<gene>
    <name evidence="2" type="ORF">F8566_46720</name>
</gene>
<feature type="transmembrane region" description="Helical" evidence="1">
    <location>
        <begin position="9"/>
        <end position="33"/>
    </location>
</feature>
<dbReference type="Proteomes" id="UP000468735">
    <property type="component" value="Unassembled WGS sequence"/>
</dbReference>
<name>A0A6H9Y6B6_9ACTN</name>
<feature type="transmembrane region" description="Helical" evidence="1">
    <location>
        <begin position="39"/>
        <end position="58"/>
    </location>
</feature>
<comment type="caution">
    <text evidence="2">The sequence shown here is derived from an EMBL/GenBank/DDBJ whole genome shotgun (WGS) entry which is preliminary data.</text>
</comment>
<evidence type="ECO:0008006" key="4">
    <source>
        <dbReference type="Google" id="ProtNLM"/>
    </source>
</evidence>